<dbReference type="Proteomes" id="UP000246464">
    <property type="component" value="Chromosome 11"/>
</dbReference>
<dbReference type="InterPro" id="IPR001222">
    <property type="entry name" value="Znf_TFIIS"/>
</dbReference>
<sequence>MAKDQEVERIAKKLDKMVHKKNTSTRVGMSVNAVRKQSSDEEVQTLAKVLIKSWKKLLDGSEGKSEEKEKKKEGSPVRSSSTSKDSGSSEKSSKKSEETPDSPTSPTPPTLPAQVTSFPPAPVTTDSVRNKCRELLVAALQTDDDHKTIGVDCDHLAAQIEEQIFQEFKSTDIKYKTRLRSRISNLKDQKNPDLRRNVLCGNISPQRIASMTAEEMASAELKQIREALTKESIREHQLSKVGGSETDMFICNKCHGKSCTYTQVQTRSADEPMTTFVLCNSCGNRWKFC</sequence>
<dbReference type="InterPro" id="IPR006289">
    <property type="entry name" value="TFSII"/>
</dbReference>
<accession>A0A2U9C0E0</accession>
<dbReference type="PIRSF" id="PIRSF006704">
    <property type="entry name" value="TF_IIS"/>
    <property type="match status" value="1"/>
</dbReference>
<dbReference type="Pfam" id="PF08711">
    <property type="entry name" value="Med26"/>
    <property type="match status" value="1"/>
</dbReference>
<dbReference type="SUPFAM" id="SSF57783">
    <property type="entry name" value="Zinc beta-ribbon"/>
    <property type="match status" value="1"/>
</dbReference>
<dbReference type="GO" id="GO:0003746">
    <property type="term" value="F:translation elongation factor activity"/>
    <property type="evidence" value="ECO:0007669"/>
    <property type="project" value="UniProtKB-KW"/>
</dbReference>
<feature type="domain" description="TFIIS central" evidence="14">
    <location>
        <begin position="128"/>
        <end position="244"/>
    </location>
</feature>
<dbReference type="Pfam" id="PF07500">
    <property type="entry name" value="TFIIS_M"/>
    <property type="match status" value="1"/>
</dbReference>
<dbReference type="PANTHER" id="PTHR11477">
    <property type="entry name" value="TRANSCRIPTION FACTOR S-II ZINC FINGER DOMAIN-CONTAINING PROTEIN"/>
    <property type="match status" value="1"/>
</dbReference>
<dbReference type="InterPro" id="IPR035100">
    <property type="entry name" value="TF_IIS-typ"/>
</dbReference>
<evidence type="ECO:0000256" key="4">
    <source>
        <dbReference type="ARBA" id="ARBA00022771"/>
    </source>
</evidence>
<dbReference type="PROSITE" id="PS00466">
    <property type="entry name" value="ZF_TFIIS_1"/>
    <property type="match status" value="1"/>
</dbReference>
<comment type="function">
    <text evidence="7">Necessary for efficient RNA polymerase II transcription elongation past template-encoded arresting sites. The arresting sites in DNA have the property of trapping a certain fraction of elongating RNA polymerases that pass through, resulting in locked ternary complexes. Cleavage of the nascent transcript by S-II allows the resumption of elongation from the new 3'-terminus.</text>
</comment>
<evidence type="ECO:0000259" key="13">
    <source>
        <dbReference type="PROSITE" id="PS51319"/>
    </source>
</evidence>
<dbReference type="PANTHER" id="PTHR11477:SF3">
    <property type="entry name" value="TRANSCRIPTION ELONGATION FACTOR A PROTEIN 2"/>
    <property type="match status" value="1"/>
</dbReference>
<dbReference type="InterPro" id="IPR003618">
    <property type="entry name" value="TFIIS_cen_dom"/>
</dbReference>
<dbReference type="SUPFAM" id="SSF47676">
    <property type="entry name" value="Conserved domain common to transcription factors TFIIS, elongin A, CRSP70"/>
    <property type="match status" value="1"/>
</dbReference>
<dbReference type="InterPro" id="IPR017923">
    <property type="entry name" value="TFIIS_N"/>
</dbReference>
<dbReference type="NCBIfam" id="TIGR01385">
    <property type="entry name" value="TFSII"/>
    <property type="match status" value="1"/>
</dbReference>
<evidence type="ECO:0000259" key="12">
    <source>
        <dbReference type="PROSITE" id="PS51133"/>
    </source>
</evidence>
<keyword evidence="16" id="KW-1185">Reference proteome</keyword>
<dbReference type="SUPFAM" id="SSF46942">
    <property type="entry name" value="Elongation factor TFIIS domain 2"/>
    <property type="match status" value="1"/>
</dbReference>
<dbReference type="InterPro" id="IPR003617">
    <property type="entry name" value="TFIIS/CRSP70_N_sub"/>
</dbReference>
<dbReference type="SMART" id="SM00510">
    <property type="entry name" value="TFS2M"/>
    <property type="match status" value="1"/>
</dbReference>
<feature type="compositionally biased region" description="Basic and acidic residues" evidence="11">
    <location>
        <begin position="87"/>
        <end position="98"/>
    </location>
</feature>
<keyword evidence="10" id="KW-0238">DNA-binding</keyword>
<keyword evidence="5 10" id="KW-0862">Zinc</keyword>
<evidence type="ECO:0000256" key="11">
    <source>
        <dbReference type="SAM" id="MobiDB-lite"/>
    </source>
</evidence>
<dbReference type="PROSITE" id="PS51319">
    <property type="entry name" value="TFIIS_N"/>
    <property type="match status" value="1"/>
</dbReference>
<keyword evidence="6 9" id="KW-0539">Nucleus</keyword>
<protein>
    <recommendedName>
        <fullName evidence="10">Transcription elongation factor</fullName>
    </recommendedName>
</protein>
<feature type="domain" description="TFIIS-type" evidence="12">
    <location>
        <begin position="247"/>
        <end position="287"/>
    </location>
</feature>
<feature type="compositionally biased region" description="Basic and acidic residues" evidence="11">
    <location>
        <begin position="57"/>
        <end position="75"/>
    </location>
</feature>
<keyword evidence="15" id="KW-0251">Elongation factor</keyword>
<evidence type="ECO:0000256" key="8">
    <source>
        <dbReference type="PROSITE-ProRule" id="PRU00472"/>
    </source>
</evidence>
<comment type="subcellular location">
    <subcellularLocation>
        <location evidence="1 9 10">Nucleus</location>
    </subcellularLocation>
</comment>
<name>A0A2U9C0E0_SCOMX</name>
<organism evidence="15 16">
    <name type="scientific">Scophthalmus maximus</name>
    <name type="common">Turbot</name>
    <name type="synonym">Psetta maxima</name>
    <dbReference type="NCBI Taxonomy" id="52904"/>
    <lineage>
        <taxon>Eukaryota</taxon>
        <taxon>Metazoa</taxon>
        <taxon>Chordata</taxon>
        <taxon>Craniata</taxon>
        <taxon>Vertebrata</taxon>
        <taxon>Euteleostomi</taxon>
        <taxon>Actinopterygii</taxon>
        <taxon>Neopterygii</taxon>
        <taxon>Teleostei</taxon>
        <taxon>Neoteleostei</taxon>
        <taxon>Acanthomorphata</taxon>
        <taxon>Carangaria</taxon>
        <taxon>Pleuronectiformes</taxon>
        <taxon>Pleuronectoidei</taxon>
        <taxon>Scophthalmidae</taxon>
        <taxon>Scophthalmus</taxon>
    </lineage>
</organism>
<feature type="domain" description="TFIIS N-terminal" evidence="13">
    <location>
        <begin position="1"/>
        <end position="61"/>
    </location>
</feature>
<dbReference type="GO" id="GO:0008270">
    <property type="term" value="F:zinc ion binding"/>
    <property type="evidence" value="ECO:0007669"/>
    <property type="project" value="UniProtKB-UniRule"/>
</dbReference>
<dbReference type="AlphaFoldDB" id="A0A2U9C0E0"/>
<keyword evidence="10" id="KW-0805">Transcription regulation</keyword>
<dbReference type="InterPro" id="IPR036575">
    <property type="entry name" value="TFIIS_cen_dom_sf"/>
</dbReference>
<dbReference type="Pfam" id="PF01096">
    <property type="entry name" value="Zn_ribbon_TFIIS"/>
    <property type="match status" value="1"/>
</dbReference>
<evidence type="ECO:0000256" key="5">
    <source>
        <dbReference type="ARBA" id="ARBA00022833"/>
    </source>
</evidence>
<dbReference type="Gene3D" id="2.20.25.10">
    <property type="match status" value="1"/>
</dbReference>
<evidence type="ECO:0000256" key="6">
    <source>
        <dbReference type="ARBA" id="ARBA00023242"/>
    </source>
</evidence>
<proteinExistence type="inferred from homology"/>
<evidence type="ECO:0000313" key="16">
    <source>
        <dbReference type="Proteomes" id="UP000246464"/>
    </source>
</evidence>
<keyword evidence="15" id="KW-0648">Protein biosynthesis</keyword>
<dbReference type="SMART" id="SM00509">
    <property type="entry name" value="TFS2N"/>
    <property type="match status" value="1"/>
</dbReference>
<keyword evidence="4 8" id="KW-0863">Zinc-finger</keyword>
<evidence type="ECO:0000256" key="1">
    <source>
        <dbReference type="ARBA" id="ARBA00004123"/>
    </source>
</evidence>
<feature type="region of interest" description="Disordered" evidence="11">
    <location>
        <begin position="57"/>
        <end position="125"/>
    </location>
</feature>
<keyword evidence="3 10" id="KW-0479">Metal-binding</keyword>
<evidence type="ECO:0000313" key="15">
    <source>
        <dbReference type="EMBL" id="AWP10034.1"/>
    </source>
</evidence>
<feature type="region of interest" description="Disordered" evidence="11">
    <location>
        <begin position="12"/>
        <end position="42"/>
    </location>
</feature>
<dbReference type="GO" id="GO:0005634">
    <property type="term" value="C:nucleus"/>
    <property type="evidence" value="ECO:0007669"/>
    <property type="project" value="UniProtKB-SubCell"/>
</dbReference>
<evidence type="ECO:0000256" key="7">
    <source>
        <dbReference type="ARBA" id="ARBA00025408"/>
    </source>
</evidence>
<dbReference type="GO" id="GO:0006368">
    <property type="term" value="P:transcription elongation by RNA polymerase II"/>
    <property type="evidence" value="ECO:0007669"/>
    <property type="project" value="InterPro"/>
</dbReference>
<evidence type="ECO:0000256" key="9">
    <source>
        <dbReference type="PROSITE-ProRule" id="PRU00649"/>
    </source>
</evidence>
<dbReference type="PROSITE" id="PS51321">
    <property type="entry name" value="TFIIS_CENTRAL"/>
    <property type="match status" value="1"/>
</dbReference>
<dbReference type="Gene3D" id="1.20.930.10">
    <property type="entry name" value="Conserved domain common to transcription factors TFIIS, elongin A, CRSP70"/>
    <property type="match status" value="1"/>
</dbReference>
<evidence type="ECO:0000256" key="2">
    <source>
        <dbReference type="ARBA" id="ARBA00009647"/>
    </source>
</evidence>
<dbReference type="SMART" id="SM00440">
    <property type="entry name" value="ZnF_C2C2"/>
    <property type="match status" value="1"/>
</dbReference>
<evidence type="ECO:0000256" key="10">
    <source>
        <dbReference type="RuleBase" id="RU368078"/>
    </source>
</evidence>
<dbReference type="InterPro" id="IPR035441">
    <property type="entry name" value="TFIIS/LEDGF_dom_sf"/>
</dbReference>
<comment type="similarity">
    <text evidence="2 10">Belongs to the TFS-II family.</text>
</comment>
<gene>
    <name evidence="15" type="ORF">SMAX5B_014989</name>
</gene>
<dbReference type="CDD" id="cd13749">
    <property type="entry name" value="Zn-ribbon_TFIIS"/>
    <property type="match status" value="1"/>
</dbReference>
<dbReference type="Gene3D" id="1.10.472.30">
    <property type="entry name" value="Transcription elongation factor S-II, central domain"/>
    <property type="match status" value="1"/>
</dbReference>
<dbReference type="GO" id="GO:0003677">
    <property type="term" value="F:DNA binding"/>
    <property type="evidence" value="ECO:0007669"/>
    <property type="project" value="UniProtKB-KW"/>
</dbReference>
<dbReference type="FunFam" id="2.20.25.10:FF:000001">
    <property type="entry name" value="Probable Transcription elongation factor S-II"/>
    <property type="match status" value="1"/>
</dbReference>
<keyword evidence="10" id="KW-0804">Transcription</keyword>
<dbReference type="PROSITE" id="PS51133">
    <property type="entry name" value="ZF_TFIIS_2"/>
    <property type="match status" value="1"/>
</dbReference>
<evidence type="ECO:0000256" key="3">
    <source>
        <dbReference type="ARBA" id="ARBA00022723"/>
    </source>
</evidence>
<dbReference type="EMBL" id="CP026253">
    <property type="protein sequence ID" value="AWP10034.1"/>
    <property type="molecule type" value="Genomic_DNA"/>
</dbReference>
<evidence type="ECO:0000259" key="14">
    <source>
        <dbReference type="PROSITE" id="PS51321"/>
    </source>
</evidence>
<reference evidence="15 16" key="1">
    <citation type="submission" date="2017-12" db="EMBL/GenBank/DDBJ databases">
        <title>Integrating genomic resources of turbot (Scophthalmus maximus) in depth evaluation of genetic and physical mapping variation across individuals.</title>
        <authorList>
            <person name="Martinez P."/>
        </authorList>
    </citation>
    <scope>NUCLEOTIDE SEQUENCE [LARGE SCALE GENOMIC DNA]</scope>
</reference>